<dbReference type="SUPFAM" id="SSF54665">
    <property type="entry name" value="CO dehydrogenase molybdoprotein N-domain-like"/>
    <property type="match status" value="1"/>
</dbReference>
<reference evidence="4 5" key="2">
    <citation type="submission" date="2019-02" db="EMBL/GenBank/DDBJ databases">
        <title>'Lichenibacterium ramalinii' gen. nov. sp. nov., 'Lichenibacterium minor' gen. nov. sp. nov.</title>
        <authorList>
            <person name="Pankratov T."/>
        </authorList>
    </citation>
    <scope>NUCLEOTIDE SEQUENCE [LARGE SCALE GENOMIC DNA]</scope>
    <source>
        <strain evidence="4 5">RmlP026</strain>
    </source>
</reference>
<dbReference type="Pfam" id="PF20256">
    <property type="entry name" value="MoCoBD_2"/>
    <property type="match status" value="1"/>
</dbReference>
<name>A0A4Q2U8F4_9HYPH</name>
<evidence type="ECO:0000256" key="2">
    <source>
        <dbReference type="ARBA" id="ARBA00023002"/>
    </source>
</evidence>
<comment type="caution">
    <text evidence="4">The sequence shown here is derived from an EMBL/GenBank/DDBJ whole genome shotgun (WGS) entry which is preliminary data.</text>
</comment>
<dbReference type="InterPro" id="IPR000674">
    <property type="entry name" value="Ald_Oxase/Xan_DH_a/b"/>
</dbReference>
<evidence type="ECO:0000259" key="3">
    <source>
        <dbReference type="SMART" id="SM01008"/>
    </source>
</evidence>
<dbReference type="AlphaFoldDB" id="A0A4Q2U8F4"/>
<keyword evidence="2" id="KW-0560">Oxidoreductase</keyword>
<dbReference type="Pfam" id="PF01315">
    <property type="entry name" value="Ald_Xan_dh_C"/>
    <property type="match status" value="1"/>
</dbReference>
<dbReference type="Pfam" id="PF02738">
    <property type="entry name" value="MoCoBD_1"/>
    <property type="match status" value="1"/>
</dbReference>
<keyword evidence="5" id="KW-1185">Reference proteome</keyword>
<dbReference type="Gene3D" id="3.90.1170.50">
    <property type="entry name" value="Aldehyde oxidase/xanthine dehydrogenase, a/b hammerhead"/>
    <property type="match status" value="1"/>
</dbReference>
<dbReference type="InterPro" id="IPR046867">
    <property type="entry name" value="AldOxase/xan_DH_MoCoBD2"/>
</dbReference>
<evidence type="ECO:0000256" key="1">
    <source>
        <dbReference type="ARBA" id="ARBA00022505"/>
    </source>
</evidence>
<reference evidence="4 5" key="1">
    <citation type="submission" date="2018-12" db="EMBL/GenBank/DDBJ databases">
        <authorList>
            <person name="Grouzdev D.S."/>
            <person name="Krutkina M.S."/>
        </authorList>
    </citation>
    <scope>NUCLEOTIDE SEQUENCE [LARGE SCALE GENOMIC DNA]</scope>
    <source>
        <strain evidence="4 5">RmlP026</strain>
    </source>
</reference>
<dbReference type="GO" id="GO:0016491">
    <property type="term" value="F:oxidoreductase activity"/>
    <property type="evidence" value="ECO:0007669"/>
    <property type="project" value="UniProtKB-KW"/>
</dbReference>
<dbReference type="RefSeq" id="WP_129224782.1">
    <property type="nucleotide sequence ID" value="NZ_QYBB01000005.1"/>
</dbReference>
<gene>
    <name evidence="4" type="ORF">D3273_06710</name>
</gene>
<dbReference type="EMBL" id="QYBB01000005">
    <property type="protein sequence ID" value="RYC32770.1"/>
    <property type="molecule type" value="Genomic_DNA"/>
</dbReference>
<dbReference type="InterPro" id="IPR016208">
    <property type="entry name" value="Ald_Oxase/xanthine_DH-like"/>
</dbReference>
<sequence>MNAPTFVGQPLRRVDGRAKVTGSAAYASDIRPPDLAHAALATSPVARGRILAIDARDAEAVPGVRGVFTHRDFAGAVRPVDYVMGGGHANSTFRPLDGPEVRYHGQIIGLAVADTVEAAEEAAALIRFTFAEEEAEPRLDLASGAPEPLADLSAKHHDIALGDADAALASSNIAVDGRYATSIQHHNPIELFSTTCAWDGDRLTVYEASKYIDAVKHGLARQLGLDPADVRVVCPFIGGHFGSKFALSQHTALVALAAKRLGRPVSLVPTRRDCFTIANHRPETRHRVALAADADGRLRGLIHEAAMATSRFDDFAMEGTDVTAAVYACPAIRTAETVLRVDRNTPGPMRAPPEVPSVFALESAMDELAATLDLDPIELRRRNETRVRPEDGARFSTHPLMRCFDIGAEAFGWGRRRSAPGTSRDGDWLVGLGCASTVRPVKTAPACLRVAIETDGSGTVETAHHEIGNGLRTILAQLAADGLGLTPDHVTVRLGDTDLPPAAVSGGSSTTTALAPAVERACDALRLALGRAAAAGGGPLGGLDPASLRLAGGALHSPDGRSEPLAAIAAAAGGRVAVEHEHLPPGLKPAMMENLKGGRNALGQPSALAWAFGAQFAEVRVHAVTGEIRVAKLLGAFAAGRILNPRLARDQLVGGMVGGLGGTLLEATVVDGRTGAYVNRDLAEYHVPVSADIAEVEAILVEDDDPAANEAGVKGIGELGIIGVNAAIANAVFNATGERFRSLPIRLGDLPG</sequence>
<dbReference type="SMART" id="SM01008">
    <property type="entry name" value="Ald_Xan_dh_C"/>
    <property type="match status" value="1"/>
</dbReference>
<dbReference type="InterPro" id="IPR037165">
    <property type="entry name" value="AldOxase/xan_DH_Mopterin-bd_sf"/>
</dbReference>
<dbReference type="Gene3D" id="3.30.365.10">
    <property type="entry name" value="Aldehyde oxidase/xanthine dehydrogenase, molybdopterin binding domain"/>
    <property type="match status" value="4"/>
</dbReference>
<protein>
    <submittedName>
        <fullName evidence="4">Xanthine dehydrogenase family protein molybdopterin-binding subunit</fullName>
    </submittedName>
</protein>
<accession>A0A4Q2U8F4</accession>
<dbReference type="GO" id="GO:0005506">
    <property type="term" value="F:iron ion binding"/>
    <property type="evidence" value="ECO:0007669"/>
    <property type="project" value="InterPro"/>
</dbReference>
<dbReference type="OrthoDB" id="8428274at2"/>
<keyword evidence="1" id="KW-0500">Molybdenum</keyword>
<evidence type="ECO:0000313" key="4">
    <source>
        <dbReference type="EMBL" id="RYC32770.1"/>
    </source>
</evidence>
<dbReference type="Proteomes" id="UP000290759">
    <property type="component" value="Unassembled WGS sequence"/>
</dbReference>
<proteinExistence type="predicted"/>
<organism evidence="4 5">
    <name type="scientific">Lichenibacterium minor</name>
    <dbReference type="NCBI Taxonomy" id="2316528"/>
    <lineage>
        <taxon>Bacteria</taxon>
        <taxon>Pseudomonadati</taxon>
        <taxon>Pseudomonadota</taxon>
        <taxon>Alphaproteobacteria</taxon>
        <taxon>Hyphomicrobiales</taxon>
        <taxon>Lichenihabitantaceae</taxon>
        <taxon>Lichenibacterium</taxon>
    </lineage>
</organism>
<dbReference type="SUPFAM" id="SSF56003">
    <property type="entry name" value="Molybdenum cofactor-binding domain"/>
    <property type="match status" value="1"/>
</dbReference>
<evidence type="ECO:0000313" key="5">
    <source>
        <dbReference type="Proteomes" id="UP000290759"/>
    </source>
</evidence>
<dbReference type="InterPro" id="IPR036856">
    <property type="entry name" value="Ald_Oxase/Xan_DH_a/b_sf"/>
</dbReference>
<dbReference type="InterPro" id="IPR008274">
    <property type="entry name" value="AldOxase/xan_DH_MoCoBD1"/>
</dbReference>
<feature type="domain" description="Aldehyde oxidase/xanthine dehydrogenase a/b hammerhead" evidence="3">
    <location>
        <begin position="21"/>
        <end position="134"/>
    </location>
</feature>
<dbReference type="PANTHER" id="PTHR11908:SF132">
    <property type="entry name" value="ALDEHYDE OXIDASE 1-RELATED"/>
    <property type="match status" value="1"/>
</dbReference>
<dbReference type="PANTHER" id="PTHR11908">
    <property type="entry name" value="XANTHINE DEHYDROGENASE"/>
    <property type="match status" value="1"/>
</dbReference>